<dbReference type="VEuPathDB" id="FungiDB:H257_16158"/>
<dbReference type="InterPro" id="IPR051437">
    <property type="entry name" value="TTLL_monoglycylase"/>
</dbReference>
<dbReference type="Pfam" id="PF03133">
    <property type="entry name" value="TTL"/>
    <property type="match status" value="1"/>
</dbReference>
<dbReference type="GO" id="GO:0015630">
    <property type="term" value="C:microtubule cytoskeleton"/>
    <property type="evidence" value="ECO:0007669"/>
    <property type="project" value="TreeGrafter"/>
</dbReference>
<feature type="compositionally biased region" description="Basic and acidic residues" evidence="6">
    <location>
        <begin position="85"/>
        <end position="104"/>
    </location>
</feature>
<protein>
    <recommendedName>
        <fullName evidence="8">ATP-grasp domain-containing protein</fullName>
    </recommendedName>
</protein>
<comment type="subcellular location">
    <subcellularLocation>
        <location evidence="1">Cytoplasm</location>
    </subcellularLocation>
</comment>
<evidence type="ECO:0000313" key="7">
    <source>
        <dbReference type="EMBL" id="ETV67690.1"/>
    </source>
</evidence>
<evidence type="ECO:0000256" key="5">
    <source>
        <dbReference type="ARBA" id="ARBA00022840"/>
    </source>
</evidence>
<keyword evidence="3" id="KW-0436">Ligase</keyword>
<feature type="region of interest" description="Disordered" evidence="6">
    <location>
        <begin position="576"/>
        <end position="602"/>
    </location>
</feature>
<dbReference type="EMBL" id="KI913194">
    <property type="protein sequence ID" value="ETV67690.1"/>
    <property type="molecule type" value="Genomic_DNA"/>
</dbReference>
<dbReference type="GO" id="GO:0070736">
    <property type="term" value="F:protein-glycine ligase activity, initiating"/>
    <property type="evidence" value="ECO:0007669"/>
    <property type="project" value="TreeGrafter"/>
</dbReference>
<dbReference type="PROSITE" id="PS51221">
    <property type="entry name" value="TTL"/>
    <property type="match status" value="1"/>
</dbReference>
<dbReference type="AlphaFoldDB" id="W4FJN3"/>
<dbReference type="Gene3D" id="3.30.470.20">
    <property type="entry name" value="ATP-grasp fold, B domain"/>
    <property type="match status" value="1"/>
</dbReference>
<evidence type="ECO:0008006" key="8">
    <source>
        <dbReference type="Google" id="ProtNLM"/>
    </source>
</evidence>
<dbReference type="STRING" id="112090.W4FJN3"/>
<feature type="compositionally biased region" description="Polar residues" evidence="6">
    <location>
        <begin position="576"/>
        <end position="587"/>
    </location>
</feature>
<name>W4FJN3_APHAT</name>
<evidence type="ECO:0000256" key="3">
    <source>
        <dbReference type="ARBA" id="ARBA00022598"/>
    </source>
</evidence>
<evidence type="ECO:0000256" key="1">
    <source>
        <dbReference type="ARBA" id="ARBA00004496"/>
    </source>
</evidence>
<feature type="compositionally biased region" description="Basic and acidic residues" evidence="6">
    <location>
        <begin position="177"/>
        <end position="203"/>
    </location>
</feature>
<feature type="region of interest" description="Disordered" evidence="6">
    <location>
        <begin position="955"/>
        <end position="1065"/>
    </location>
</feature>
<reference evidence="7" key="1">
    <citation type="submission" date="2013-12" db="EMBL/GenBank/DDBJ databases">
        <title>The Genome Sequence of Aphanomyces astaci APO3.</title>
        <authorList>
            <consortium name="The Broad Institute Genomics Platform"/>
            <person name="Russ C."/>
            <person name="Tyler B."/>
            <person name="van West P."/>
            <person name="Dieguez-Uribeondo J."/>
            <person name="Young S.K."/>
            <person name="Zeng Q."/>
            <person name="Gargeya S."/>
            <person name="Fitzgerald M."/>
            <person name="Abouelleil A."/>
            <person name="Alvarado L."/>
            <person name="Chapman S.B."/>
            <person name="Gainer-Dewar J."/>
            <person name="Goldberg J."/>
            <person name="Griggs A."/>
            <person name="Gujja S."/>
            <person name="Hansen M."/>
            <person name="Howarth C."/>
            <person name="Imamovic A."/>
            <person name="Ireland A."/>
            <person name="Larimer J."/>
            <person name="McCowan C."/>
            <person name="Murphy C."/>
            <person name="Pearson M."/>
            <person name="Poon T.W."/>
            <person name="Priest M."/>
            <person name="Roberts A."/>
            <person name="Saif S."/>
            <person name="Shea T."/>
            <person name="Sykes S."/>
            <person name="Wortman J."/>
            <person name="Nusbaum C."/>
            <person name="Birren B."/>
        </authorList>
    </citation>
    <scope>NUCLEOTIDE SEQUENCE [LARGE SCALE GENOMIC DNA]</scope>
    <source>
        <strain evidence="7">APO3</strain>
    </source>
</reference>
<gene>
    <name evidence="7" type="ORF">H257_16158</name>
</gene>
<sequence>MTTSLSIESSFEMDESSNQDVVVAGVTSPIKKSFVSKIPRRSVKLNLSNAAPASASTTNNQHESTTPPKIVVDVKLDKNQQFIKDLEDKKRKAREDDQAKADKQRRLRLKLRKSILQRAASIRPTDVGGGADDVESSQPQDEAAEAPEEAVTDDERRAKAGAQKKLLQKQQALLEGLKAKREKDAEDAEMERQKALKKKELTRKASLGTTEVPSRMQEALEKFNQAAAAAGSAVSAVRVKKEEKDDASSLTPEEREKRALQQEAIKKKQVEYLQKLADERKQRQVDDDEKNELVRQKRAKVREEALLKHEAAKAEKLAAAAADESTSSQVVEVEEAKPKVNVEAMVSRLSKLKTSEAQLVPEAKDFTSWKKRNGVALDTKVFCLTGWYPVIKETLEKRGWHHNPDRNSPYFDLKWALKSDDLKSVKLNDDQLVNHFLQNTAITTKSGLLHNLRNVTWFLSEDIDSFFPRAYDLNEPTDMQSYIQDFRYIHAEGMLKRLGDKCRNANAMPHVNAGVLDVLLSVCRKRQEILPDDILDNPLACGIEPVVTDLQWEVLQRSPLDAPGSIRASFGFTKPSTATSWTTETSDQPPPHMTPSEVKEEAKAAKRLERLMEAAFVQEKTRLNGLLSQVVPLSTDTATKVLELLAGLEELCPQFHLNGGVDSKNVWIVKPAGMSRGRGIRVFNQLHELLEYADVENHKECQWIVQKYIENPLLVCNRKFDIRQWVFVTSWNPLTVWFYLDCYLRFSSEEYQVDDLSDQYVHLTNNSIQKNGENFYRAYTTEDGSMTVEGNMWHSDELTEHLTRKYGVDPDTNQSLFTSKIQPRMKEIVKWSLSCVQDTVQHRKNSCELYGYDFMLDDKLKPWLIEVNSSPACDYSTAVTKRYIQTGLEDILKVMLDVREYDAAKRKNNQTKMPKPDTGRWENIHKAEYIAKPMSSFGGMDFEIKGKKLSKKSQRAINQACAAPATPTRRHGADVNAPLSVLDEGTPQDEDDERDGGNTMIGASSEGGMLRSTSDNTVVCQHHRVVGNDDAKNNDKDDEKLDGGDGSGSRQSPSVGLPPDLDELL</sequence>
<feature type="compositionally biased region" description="Low complexity" evidence="6">
    <location>
        <begin position="48"/>
        <end position="60"/>
    </location>
</feature>
<feature type="region of interest" description="Disordered" evidence="6">
    <location>
        <begin position="231"/>
        <end position="258"/>
    </location>
</feature>
<dbReference type="RefSeq" id="XP_009842811.1">
    <property type="nucleotide sequence ID" value="XM_009844509.1"/>
</dbReference>
<dbReference type="SUPFAM" id="SSF56059">
    <property type="entry name" value="Glutathione synthetase ATP-binding domain-like"/>
    <property type="match status" value="1"/>
</dbReference>
<evidence type="ECO:0000256" key="6">
    <source>
        <dbReference type="SAM" id="MobiDB-lite"/>
    </source>
</evidence>
<feature type="region of interest" description="Disordered" evidence="6">
    <location>
        <begin position="48"/>
        <end position="73"/>
    </location>
</feature>
<feature type="compositionally biased region" description="Basic and acidic residues" evidence="6">
    <location>
        <begin position="1026"/>
        <end position="1043"/>
    </location>
</feature>
<keyword evidence="4" id="KW-0547">Nucleotide-binding</keyword>
<dbReference type="GO" id="GO:0005737">
    <property type="term" value="C:cytoplasm"/>
    <property type="evidence" value="ECO:0007669"/>
    <property type="project" value="UniProtKB-SubCell"/>
</dbReference>
<dbReference type="InterPro" id="IPR004344">
    <property type="entry name" value="TTL/TTLL_fam"/>
</dbReference>
<dbReference type="GO" id="GO:0005524">
    <property type="term" value="F:ATP binding"/>
    <property type="evidence" value="ECO:0007669"/>
    <property type="project" value="UniProtKB-KW"/>
</dbReference>
<dbReference type="PANTHER" id="PTHR45870:SF2">
    <property type="entry name" value="TUBULIN MONOGLYCYLASE TTLL3"/>
    <property type="match status" value="1"/>
</dbReference>
<feature type="region of interest" description="Disordered" evidence="6">
    <location>
        <begin position="85"/>
        <end position="105"/>
    </location>
</feature>
<evidence type="ECO:0000256" key="2">
    <source>
        <dbReference type="ARBA" id="ARBA00022490"/>
    </source>
</evidence>
<feature type="region of interest" description="Disordered" evidence="6">
    <location>
        <begin position="120"/>
        <end position="165"/>
    </location>
</feature>
<evidence type="ECO:0000256" key="4">
    <source>
        <dbReference type="ARBA" id="ARBA00022741"/>
    </source>
</evidence>
<organism evidence="7">
    <name type="scientific">Aphanomyces astaci</name>
    <name type="common">Crayfish plague agent</name>
    <dbReference type="NCBI Taxonomy" id="112090"/>
    <lineage>
        <taxon>Eukaryota</taxon>
        <taxon>Sar</taxon>
        <taxon>Stramenopiles</taxon>
        <taxon>Oomycota</taxon>
        <taxon>Saprolegniomycetes</taxon>
        <taxon>Saprolegniales</taxon>
        <taxon>Verrucalvaceae</taxon>
        <taxon>Aphanomyces</taxon>
    </lineage>
</organism>
<keyword evidence="2" id="KW-0963">Cytoplasm</keyword>
<keyword evidence="5" id="KW-0067">ATP-binding</keyword>
<dbReference type="PANTHER" id="PTHR45870">
    <property type="entry name" value="TUBULIN MONOGLYCYLASE TTLL3"/>
    <property type="match status" value="1"/>
</dbReference>
<proteinExistence type="predicted"/>
<dbReference type="GeneID" id="20818154"/>
<accession>W4FJN3</accession>
<feature type="region of interest" description="Disordered" evidence="6">
    <location>
        <begin position="177"/>
        <end position="213"/>
    </location>
</feature>
<dbReference type="OrthoDB" id="202825at2759"/>
<feature type="compositionally biased region" description="Basic and acidic residues" evidence="6">
    <location>
        <begin position="239"/>
        <end position="258"/>
    </location>
</feature>
<feature type="compositionally biased region" description="Acidic residues" evidence="6">
    <location>
        <begin position="142"/>
        <end position="152"/>
    </location>
</feature>